<evidence type="ECO:0000256" key="1">
    <source>
        <dbReference type="ARBA" id="ARBA00022837"/>
    </source>
</evidence>
<dbReference type="InterPro" id="IPR002048">
    <property type="entry name" value="EF_hand_dom"/>
</dbReference>
<comment type="caution">
    <text evidence="4">The sequence shown here is derived from an EMBL/GenBank/DDBJ whole genome shotgun (WGS) entry which is preliminary data.</text>
</comment>
<dbReference type="SMART" id="SM00054">
    <property type="entry name" value="EFh"/>
    <property type="match status" value="3"/>
</dbReference>
<feature type="compositionally biased region" description="Acidic residues" evidence="2">
    <location>
        <begin position="9"/>
        <end position="21"/>
    </location>
</feature>
<proteinExistence type="predicted"/>
<dbReference type="PROSITE" id="PS50222">
    <property type="entry name" value="EF_HAND_2"/>
    <property type="match status" value="2"/>
</dbReference>
<protein>
    <recommendedName>
        <fullName evidence="3">EF-hand domain-containing protein</fullName>
    </recommendedName>
</protein>
<accession>A0ABQ7R3I5</accession>
<dbReference type="PROSITE" id="PS00018">
    <property type="entry name" value="EF_HAND_1"/>
    <property type="match status" value="4"/>
</dbReference>
<feature type="region of interest" description="Disordered" evidence="2">
    <location>
        <begin position="1"/>
        <end position="26"/>
    </location>
</feature>
<dbReference type="PANTHER" id="PTHR10827:SF95">
    <property type="entry name" value="LD34388P"/>
    <property type="match status" value="1"/>
</dbReference>
<dbReference type="EMBL" id="JAHIBW010000004">
    <property type="protein sequence ID" value="KAG7311846.1"/>
    <property type="molecule type" value="Genomic_DNA"/>
</dbReference>
<evidence type="ECO:0000313" key="4">
    <source>
        <dbReference type="EMBL" id="KAG7311846.1"/>
    </source>
</evidence>
<name>A0ABQ7R3I5_PLUXY</name>
<dbReference type="InterPro" id="IPR011992">
    <property type="entry name" value="EF-hand-dom_pair"/>
</dbReference>
<evidence type="ECO:0000313" key="5">
    <source>
        <dbReference type="Proteomes" id="UP000823941"/>
    </source>
</evidence>
<dbReference type="Gene3D" id="1.10.238.10">
    <property type="entry name" value="EF-hand"/>
    <property type="match status" value="2"/>
</dbReference>
<keyword evidence="1" id="KW-0106">Calcium</keyword>
<dbReference type="Pfam" id="PF13202">
    <property type="entry name" value="EF-hand_5"/>
    <property type="match status" value="1"/>
</dbReference>
<dbReference type="Proteomes" id="UP000823941">
    <property type="component" value="Chromosome 4"/>
</dbReference>
<sequence length="184" mass="21625">MSLDSFGIDGEEDLHGEEEGETGVLVKEEREMWYKADKNGDNILDKTEFEVFINPEEHAEMHALLVRRQLREKDGNGDGVVDFNEYVGQRGNQQDKEWYISEQHKFKHELDGNDDGVLDENEVKGWIIPNNEELAEEELEHMFELADDDRDDRLSFEEMLRHHRVFVGSADDRDDHDDRFDDEL</sequence>
<keyword evidence="5" id="KW-1185">Reference proteome</keyword>
<feature type="domain" description="EF-hand" evidence="3">
    <location>
        <begin position="134"/>
        <end position="169"/>
    </location>
</feature>
<dbReference type="InterPro" id="IPR018247">
    <property type="entry name" value="EF_Hand_1_Ca_BS"/>
</dbReference>
<dbReference type="Pfam" id="PF13499">
    <property type="entry name" value="EF-hand_7"/>
    <property type="match status" value="1"/>
</dbReference>
<evidence type="ECO:0000259" key="3">
    <source>
        <dbReference type="PROSITE" id="PS50222"/>
    </source>
</evidence>
<reference evidence="4 5" key="1">
    <citation type="submission" date="2021-06" db="EMBL/GenBank/DDBJ databases">
        <title>A haploid diamondback moth (Plutella xylostella L.) genome assembly resolves 31 chromosomes and identifies a diamide resistance mutation.</title>
        <authorList>
            <person name="Ward C.M."/>
            <person name="Perry K.D."/>
            <person name="Baker G."/>
            <person name="Powis K."/>
            <person name="Heckel D.G."/>
            <person name="Baxter S.W."/>
        </authorList>
    </citation>
    <scope>NUCLEOTIDE SEQUENCE [LARGE SCALE GENOMIC DNA]</scope>
    <source>
        <strain evidence="4 5">LV</strain>
        <tissue evidence="4">Single pupa</tissue>
    </source>
</reference>
<feature type="domain" description="EF-hand" evidence="3">
    <location>
        <begin position="24"/>
        <end position="59"/>
    </location>
</feature>
<dbReference type="PANTHER" id="PTHR10827">
    <property type="entry name" value="RETICULOCALBIN"/>
    <property type="match status" value="1"/>
</dbReference>
<dbReference type="SUPFAM" id="SSF47473">
    <property type="entry name" value="EF-hand"/>
    <property type="match status" value="1"/>
</dbReference>
<evidence type="ECO:0000256" key="2">
    <source>
        <dbReference type="SAM" id="MobiDB-lite"/>
    </source>
</evidence>
<organism evidence="4 5">
    <name type="scientific">Plutella xylostella</name>
    <name type="common">Diamondback moth</name>
    <name type="synonym">Plutella maculipennis</name>
    <dbReference type="NCBI Taxonomy" id="51655"/>
    <lineage>
        <taxon>Eukaryota</taxon>
        <taxon>Metazoa</taxon>
        <taxon>Ecdysozoa</taxon>
        <taxon>Arthropoda</taxon>
        <taxon>Hexapoda</taxon>
        <taxon>Insecta</taxon>
        <taxon>Pterygota</taxon>
        <taxon>Neoptera</taxon>
        <taxon>Endopterygota</taxon>
        <taxon>Lepidoptera</taxon>
        <taxon>Glossata</taxon>
        <taxon>Ditrysia</taxon>
        <taxon>Yponomeutoidea</taxon>
        <taxon>Plutellidae</taxon>
        <taxon>Plutella</taxon>
    </lineage>
</organism>
<gene>
    <name evidence="4" type="ORF">JYU34_002928</name>
</gene>